<feature type="domain" description="Response regulatory" evidence="10">
    <location>
        <begin position="15"/>
        <end position="132"/>
    </location>
</feature>
<feature type="compositionally biased region" description="Basic and acidic residues" evidence="9">
    <location>
        <begin position="159"/>
        <end position="177"/>
    </location>
</feature>
<evidence type="ECO:0000256" key="2">
    <source>
        <dbReference type="ARBA" id="ARBA00022553"/>
    </source>
</evidence>
<sequence>MLVKEDDEEICRNLHVLAVDDDIVCLTMLKAFLVQCGYRVTGAMDSLTAIKHLRENKDHDKFDIVITNVHMRNMDGFDLLKIIGLEMDLPVIMLSANEDHQTVMKGIQHGACDYLLKPVRLEEIKNIWQHVVRKNNKINPCSLNTEGGIMNQTSRPQKRPIDEDGSRSHMEEEDHPMQKKTRIVWSSELHHKFVEAFYKIGTEKAVPSKILELMNAPGLTRAQVASHLQKYRKVLEKGESQEANTMTANNIKGEPSNANVLSFKSQRPNELNSCGGIGANNYRSSAMVRNGHGIQYPNTVPNYQMNPVPPLFPFNQLNVALQCPQTLENSFYNCEMAKFPGLGEFPSNSLKMGNLHPQSYGSKLGHESIPQLNKDFSRYTELTSGFPSSHERHFSNDLVLLEGIQHSNGEGFVQSGQIAAAPEDSTSDPLVEENSFYFSGSSIDDLHEVINKVIQ</sequence>
<dbReference type="Pfam" id="PF00072">
    <property type="entry name" value="Response_reg"/>
    <property type="match status" value="1"/>
</dbReference>
<accession>A0AAP0EVE1</accession>
<dbReference type="InterPro" id="IPR001005">
    <property type="entry name" value="SANT/Myb"/>
</dbReference>
<keyword evidence="6" id="KW-0804">Transcription</keyword>
<dbReference type="EMBL" id="JBBNAG010000010">
    <property type="protein sequence ID" value="KAK9099911.1"/>
    <property type="molecule type" value="Genomic_DNA"/>
</dbReference>
<evidence type="ECO:0000256" key="5">
    <source>
        <dbReference type="ARBA" id="ARBA00023159"/>
    </source>
</evidence>
<evidence type="ECO:0000256" key="3">
    <source>
        <dbReference type="ARBA" id="ARBA00023012"/>
    </source>
</evidence>
<dbReference type="AlphaFoldDB" id="A0AAP0EVE1"/>
<keyword evidence="7" id="KW-0539">Nucleus</keyword>
<dbReference type="PANTHER" id="PTHR43874:SF217">
    <property type="entry name" value="TWO-COMPONENT RESPONSE REGULATOR ORR24-LIKE ISOFORM X1"/>
    <property type="match status" value="1"/>
</dbReference>
<feature type="compositionally biased region" description="Polar residues" evidence="9">
    <location>
        <begin position="143"/>
        <end position="155"/>
    </location>
</feature>
<comment type="subcellular location">
    <subcellularLocation>
        <location evidence="1">Nucleus</location>
    </subcellularLocation>
</comment>
<dbReference type="PROSITE" id="PS50110">
    <property type="entry name" value="RESPONSE_REGULATORY"/>
    <property type="match status" value="1"/>
</dbReference>
<proteinExistence type="predicted"/>
<dbReference type="FunFam" id="1.10.10.60:FF:000007">
    <property type="entry name" value="Two-component response regulator"/>
    <property type="match status" value="1"/>
</dbReference>
<dbReference type="GO" id="GO:0003677">
    <property type="term" value="F:DNA binding"/>
    <property type="evidence" value="ECO:0007669"/>
    <property type="project" value="InterPro"/>
</dbReference>
<evidence type="ECO:0000259" key="10">
    <source>
        <dbReference type="PROSITE" id="PS50110"/>
    </source>
</evidence>
<evidence type="ECO:0000256" key="1">
    <source>
        <dbReference type="ARBA" id="ARBA00004123"/>
    </source>
</evidence>
<dbReference type="SUPFAM" id="SSF52172">
    <property type="entry name" value="CheY-like"/>
    <property type="match status" value="1"/>
</dbReference>
<dbReference type="Gene3D" id="3.40.50.2300">
    <property type="match status" value="1"/>
</dbReference>
<dbReference type="InterPro" id="IPR017930">
    <property type="entry name" value="Myb_dom"/>
</dbReference>
<feature type="domain" description="HTH myb-type" evidence="11">
    <location>
        <begin position="177"/>
        <end position="236"/>
    </location>
</feature>
<comment type="caution">
    <text evidence="8">Lacks conserved residue(s) required for the propagation of feature annotation.</text>
</comment>
<evidence type="ECO:0000256" key="8">
    <source>
        <dbReference type="PROSITE-ProRule" id="PRU00169"/>
    </source>
</evidence>
<evidence type="ECO:0000256" key="9">
    <source>
        <dbReference type="SAM" id="MobiDB-lite"/>
    </source>
</evidence>
<dbReference type="InterPro" id="IPR006447">
    <property type="entry name" value="Myb_dom_plants"/>
</dbReference>
<dbReference type="CDD" id="cd17584">
    <property type="entry name" value="REC_typeB_ARR-like"/>
    <property type="match status" value="1"/>
</dbReference>
<organism evidence="12 13">
    <name type="scientific">Stephania cephalantha</name>
    <dbReference type="NCBI Taxonomy" id="152367"/>
    <lineage>
        <taxon>Eukaryota</taxon>
        <taxon>Viridiplantae</taxon>
        <taxon>Streptophyta</taxon>
        <taxon>Embryophyta</taxon>
        <taxon>Tracheophyta</taxon>
        <taxon>Spermatophyta</taxon>
        <taxon>Magnoliopsida</taxon>
        <taxon>Ranunculales</taxon>
        <taxon>Menispermaceae</taxon>
        <taxon>Menispermoideae</taxon>
        <taxon>Cissampelideae</taxon>
        <taxon>Stephania</taxon>
    </lineage>
</organism>
<evidence type="ECO:0000256" key="4">
    <source>
        <dbReference type="ARBA" id="ARBA00023015"/>
    </source>
</evidence>
<evidence type="ECO:0000313" key="12">
    <source>
        <dbReference type="EMBL" id="KAK9099911.1"/>
    </source>
</evidence>
<evidence type="ECO:0000259" key="11">
    <source>
        <dbReference type="PROSITE" id="PS51294"/>
    </source>
</evidence>
<evidence type="ECO:0000256" key="7">
    <source>
        <dbReference type="ARBA" id="ARBA00023242"/>
    </source>
</evidence>
<dbReference type="Proteomes" id="UP001419268">
    <property type="component" value="Unassembled WGS sequence"/>
</dbReference>
<dbReference type="InterPro" id="IPR001789">
    <property type="entry name" value="Sig_transdc_resp-reg_receiver"/>
</dbReference>
<feature type="region of interest" description="Disordered" evidence="9">
    <location>
        <begin position="143"/>
        <end position="179"/>
    </location>
</feature>
<evidence type="ECO:0000313" key="13">
    <source>
        <dbReference type="Proteomes" id="UP001419268"/>
    </source>
</evidence>
<protein>
    <recommendedName>
        <fullName evidence="14">Two-component response regulator</fullName>
    </recommendedName>
</protein>
<dbReference type="InterPro" id="IPR009057">
    <property type="entry name" value="Homeodomain-like_sf"/>
</dbReference>
<evidence type="ECO:0000256" key="6">
    <source>
        <dbReference type="ARBA" id="ARBA00023163"/>
    </source>
</evidence>
<dbReference type="SMART" id="SM00448">
    <property type="entry name" value="REC"/>
    <property type="match status" value="1"/>
</dbReference>
<keyword evidence="3" id="KW-0902">Two-component regulatory system</keyword>
<dbReference type="GO" id="GO:0005634">
    <property type="term" value="C:nucleus"/>
    <property type="evidence" value="ECO:0007669"/>
    <property type="project" value="UniProtKB-SubCell"/>
</dbReference>
<dbReference type="SUPFAM" id="SSF46689">
    <property type="entry name" value="Homeodomain-like"/>
    <property type="match status" value="1"/>
</dbReference>
<evidence type="ECO:0008006" key="14">
    <source>
        <dbReference type="Google" id="ProtNLM"/>
    </source>
</evidence>
<dbReference type="GO" id="GO:0000160">
    <property type="term" value="P:phosphorelay signal transduction system"/>
    <property type="evidence" value="ECO:0007669"/>
    <property type="project" value="UniProtKB-KW"/>
</dbReference>
<keyword evidence="13" id="KW-1185">Reference proteome</keyword>
<dbReference type="GO" id="GO:0009736">
    <property type="term" value="P:cytokinin-activated signaling pathway"/>
    <property type="evidence" value="ECO:0007669"/>
    <property type="project" value="InterPro"/>
</dbReference>
<dbReference type="PROSITE" id="PS51294">
    <property type="entry name" value="HTH_MYB"/>
    <property type="match status" value="1"/>
</dbReference>
<dbReference type="PANTHER" id="PTHR43874">
    <property type="entry name" value="TWO-COMPONENT RESPONSE REGULATOR"/>
    <property type="match status" value="1"/>
</dbReference>
<keyword evidence="4" id="KW-0805">Transcription regulation</keyword>
<dbReference type="InterPro" id="IPR045279">
    <property type="entry name" value="ARR-like"/>
</dbReference>
<dbReference type="Pfam" id="PF00249">
    <property type="entry name" value="Myb_DNA-binding"/>
    <property type="match status" value="1"/>
</dbReference>
<dbReference type="NCBIfam" id="TIGR01557">
    <property type="entry name" value="myb_SHAQKYF"/>
    <property type="match status" value="1"/>
</dbReference>
<name>A0AAP0EVE1_9MAGN</name>
<keyword evidence="5" id="KW-0010">Activator</keyword>
<reference evidence="12 13" key="1">
    <citation type="submission" date="2024-01" db="EMBL/GenBank/DDBJ databases">
        <title>Genome assemblies of Stephania.</title>
        <authorList>
            <person name="Yang L."/>
        </authorList>
    </citation>
    <scope>NUCLEOTIDE SEQUENCE [LARGE SCALE GENOMIC DNA]</scope>
    <source>
        <strain evidence="12">JXDWG</strain>
        <tissue evidence="12">Leaf</tissue>
    </source>
</reference>
<dbReference type="Gene3D" id="1.10.10.60">
    <property type="entry name" value="Homeodomain-like"/>
    <property type="match status" value="1"/>
</dbReference>
<keyword evidence="2" id="KW-0597">Phosphoprotein</keyword>
<dbReference type="InterPro" id="IPR011006">
    <property type="entry name" value="CheY-like_superfamily"/>
</dbReference>
<comment type="caution">
    <text evidence="12">The sequence shown here is derived from an EMBL/GenBank/DDBJ whole genome shotgun (WGS) entry which is preliminary data.</text>
</comment>
<gene>
    <name evidence="12" type="ORF">Scep_023341</name>
</gene>